<dbReference type="PROSITE" id="PS00737">
    <property type="entry name" value="THIOLASE_2"/>
    <property type="match status" value="1"/>
</dbReference>
<feature type="domain" description="Thiolase N-terminal" evidence="10">
    <location>
        <begin position="19"/>
        <end position="275"/>
    </location>
</feature>
<evidence type="ECO:0000259" key="10">
    <source>
        <dbReference type="Pfam" id="PF00108"/>
    </source>
</evidence>
<dbReference type="SUPFAM" id="SSF53901">
    <property type="entry name" value="Thiolase-like"/>
    <property type="match status" value="2"/>
</dbReference>
<evidence type="ECO:0000256" key="1">
    <source>
        <dbReference type="ARBA" id="ARBA00001958"/>
    </source>
</evidence>
<dbReference type="CDD" id="cd00751">
    <property type="entry name" value="thiolase"/>
    <property type="match status" value="1"/>
</dbReference>
<dbReference type="PIRSF" id="PIRSF000429">
    <property type="entry name" value="Ac-CoA_Ac_transf"/>
    <property type="match status" value="1"/>
</dbReference>
<proteinExistence type="inferred from homology"/>
<evidence type="ECO:0000313" key="13">
    <source>
        <dbReference type="Proteomes" id="UP000799428"/>
    </source>
</evidence>
<dbReference type="PROSITE" id="PS00098">
    <property type="entry name" value="THIOLASE_1"/>
    <property type="match status" value="1"/>
</dbReference>
<dbReference type="EMBL" id="MU005773">
    <property type="protein sequence ID" value="KAF2707711.1"/>
    <property type="molecule type" value="Genomic_DNA"/>
</dbReference>
<comment type="cofactor">
    <cofactor evidence="1">
        <name>K(+)</name>
        <dbReference type="ChEBI" id="CHEBI:29103"/>
    </cofactor>
</comment>
<dbReference type="PANTHER" id="PTHR43853:SF9">
    <property type="entry name" value="ACETYL-COA C-ACETYLTRANSFERASE"/>
    <property type="match status" value="1"/>
</dbReference>
<dbReference type="GO" id="GO:0005777">
    <property type="term" value="C:peroxisome"/>
    <property type="evidence" value="ECO:0007669"/>
    <property type="project" value="TreeGrafter"/>
</dbReference>
<evidence type="ECO:0000259" key="11">
    <source>
        <dbReference type="Pfam" id="PF02803"/>
    </source>
</evidence>
<feature type="active site" description="Proton acceptor" evidence="8">
    <location>
        <position position="362"/>
    </location>
</feature>
<dbReference type="NCBIfam" id="TIGR01930">
    <property type="entry name" value="AcCoA-C-Actrans"/>
    <property type="match status" value="1"/>
</dbReference>
<dbReference type="AlphaFoldDB" id="A0A6G1K5J2"/>
<dbReference type="Proteomes" id="UP000799428">
    <property type="component" value="Unassembled WGS sequence"/>
</dbReference>
<sequence>MAAFNRVARNVLQKSPNDVVLLSAVRSPINRSFKGGYKDAYPEDILMPVMKAAVQRAQIQYGDVNDAMIGNVLAELGFAKTGRMALNHAGFPNTTTFHTVNRQCSSSLQAITHISHSIMVGQIDVGLAGGVESMSRNYGSRGVPTDVGPTLRGSQLKDALDCLMPMGITSENVSERYKVDRKSQDEYAVRSHGRASRAQKEGRFDWEIVPVTVQRTDEAGQLSGFEVTKDDGIRHGLTLEKISTLKPVFGENGKSTAGNSSQLSDGASSTILARRSWAEERGLKPLGRFVGTQISGCAPDEMGIGPIHAIPALFKYTGVQQEDVDIIELNEAFASQTLACIRSLGLDEEKVNPNGGAIALGHPTGATGARQTATLFAELRRQDKELGIVSMCASTGQGVASLFIREL</sequence>
<evidence type="ECO:0000256" key="2">
    <source>
        <dbReference type="ARBA" id="ARBA00004872"/>
    </source>
</evidence>
<evidence type="ECO:0000256" key="3">
    <source>
        <dbReference type="ARBA" id="ARBA00010982"/>
    </source>
</evidence>
<feature type="domain" description="Thiolase C-terminal" evidence="11">
    <location>
        <begin position="283"/>
        <end position="403"/>
    </location>
</feature>
<comment type="pathway">
    <text evidence="2">Lipid metabolism; fatty acid metabolism.</text>
</comment>
<dbReference type="InterPro" id="IPR020615">
    <property type="entry name" value="Thiolase_acyl_enz_int_AS"/>
</dbReference>
<evidence type="ECO:0000256" key="8">
    <source>
        <dbReference type="PIRSR" id="PIRSR000429-1"/>
    </source>
</evidence>
<keyword evidence="6 9" id="KW-0012">Acyltransferase</keyword>
<dbReference type="PANTHER" id="PTHR43853">
    <property type="entry name" value="3-KETOACYL-COA THIOLASE, PEROXISOMAL"/>
    <property type="match status" value="1"/>
</dbReference>
<organism evidence="12 13">
    <name type="scientific">Pleomassaria siparia CBS 279.74</name>
    <dbReference type="NCBI Taxonomy" id="1314801"/>
    <lineage>
        <taxon>Eukaryota</taxon>
        <taxon>Fungi</taxon>
        <taxon>Dikarya</taxon>
        <taxon>Ascomycota</taxon>
        <taxon>Pezizomycotina</taxon>
        <taxon>Dothideomycetes</taxon>
        <taxon>Pleosporomycetidae</taxon>
        <taxon>Pleosporales</taxon>
        <taxon>Pleomassariaceae</taxon>
        <taxon>Pleomassaria</taxon>
    </lineage>
</organism>
<comment type="catalytic activity">
    <reaction evidence="7">
        <text>an acyl-CoA + acetyl-CoA = a 3-oxoacyl-CoA + CoA</text>
        <dbReference type="Rhea" id="RHEA:21564"/>
        <dbReference type="ChEBI" id="CHEBI:57287"/>
        <dbReference type="ChEBI" id="CHEBI:57288"/>
        <dbReference type="ChEBI" id="CHEBI:58342"/>
        <dbReference type="ChEBI" id="CHEBI:90726"/>
        <dbReference type="EC" id="2.3.1.16"/>
    </reaction>
</comment>
<dbReference type="InterPro" id="IPR020617">
    <property type="entry name" value="Thiolase_C"/>
</dbReference>
<reference evidence="12" key="1">
    <citation type="journal article" date="2020" name="Stud. Mycol.">
        <title>101 Dothideomycetes genomes: a test case for predicting lifestyles and emergence of pathogens.</title>
        <authorList>
            <person name="Haridas S."/>
            <person name="Albert R."/>
            <person name="Binder M."/>
            <person name="Bloem J."/>
            <person name="Labutti K."/>
            <person name="Salamov A."/>
            <person name="Andreopoulos B."/>
            <person name="Baker S."/>
            <person name="Barry K."/>
            <person name="Bills G."/>
            <person name="Bluhm B."/>
            <person name="Cannon C."/>
            <person name="Castanera R."/>
            <person name="Culley D."/>
            <person name="Daum C."/>
            <person name="Ezra D."/>
            <person name="Gonzalez J."/>
            <person name="Henrissat B."/>
            <person name="Kuo A."/>
            <person name="Liang C."/>
            <person name="Lipzen A."/>
            <person name="Lutzoni F."/>
            <person name="Magnuson J."/>
            <person name="Mondo S."/>
            <person name="Nolan M."/>
            <person name="Ohm R."/>
            <person name="Pangilinan J."/>
            <person name="Park H.-J."/>
            <person name="Ramirez L."/>
            <person name="Alfaro M."/>
            <person name="Sun H."/>
            <person name="Tritt A."/>
            <person name="Yoshinaga Y."/>
            <person name="Zwiers L.-H."/>
            <person name="Turgeon B."/>
            <person name="Goodwin S."/>
            <person name="Spatafora J."/>
            <person name="Crous P."/>
            <person name="Grigoriev I."/>
        </authorList>
    </citation>
    <scope>NUCLEOTIDE SEQUENCE</scope>
    <source>
        <strain evidence="12">CBS 279.74</strain>
    </source>
</reference>
<evidence type="ECO:0000256" key="9">
    <source>
        <dbReference type="RuleBase" id="RU003557"/>
    </source>
</evidence>
<gene>
    <name evidence="12" type="ORF">K504DRAFT_535338</name>
</gene>
<dbReference type="OrthoDB" id="5404651at2759"/>
<protein>
    <submittedName>
        <fullName evidence="12">3-ketoacyl-CoA thiolase A</fullName>
    </submittedName>
</protein>
<evidence type="ECO:0000256" key="4">
    <source>
        <dbReference type="ARBA" id="ARBA00022679"/>
    </source>
</evidence>
<evidence type="ECO:0000313" key="12">
    <source>
        <dbReference type="EMBL" id="KAF2707711.1"/>
    </source>
</evidence>
<keyword evidence="13" id="KW-1185">Reference proteome</keyword>
<dbReference type="InterPro" id="IPR020616">
    <property type="entry name" value="Thiolase_N"/>
</dbReference>
<feature type="active site" description="Acyl-thioester intermediate" evidence="8">
    <location>
        <position position="104"/>
    </location>
</feature>
<feature type="active site" description="Proton acceptor" evidence="8">
    <location>
        <position position="392"/>
    </location>
</feature>
<keyword evidence="5" id="KW-0630">Potassium</keyword>
<dbReference type="FunFam" id="3.40.47.10:FF:000010">
    <property type="entry name" value="Acetyl-CoA acetyltransferase (Thiolase)"/>
    <property type="match status" value="1"/>
</dbReference>
<dbReference type="GO" id="GO:0006635">
    <property type="term" value="P:fatty acid beta-oxidation"/>
    <property type="evidence" value="ECO:0007669"/>
    <property type="project" value="TreeGrafter"/>
</dbReference>
<dbReference type="GO" id="GO:0003988">
    <property type="term" value="F:acetyl-CoA C-acyltransferase activity"/>
    <property type="evidence" value="ECO:0007669"/>
    <property type="project" value="UniProtKB-EC"/>
</dbReference>
<keyword evidence="4 9" id="KW-0808">Transferase</keyword>
<evidence type="ECO:0000256" key="6">
    <source>
        <dbReference type="ARBA" id="ARBA00023315"/>
    </source>
</evidence>
<dbReference type="Pfam" id="PF02803">
    <property type="entry name" value="Thiolase_C"/>
    <property type="match status" value="1"/>
</dbReference>
<dbReference type="InterPro" id="IPR050215">
    <property type="entry name" value="Thiolase-like_sf_Thiolase"/>
</dbReference>
<name>A0A6G1K5J2_9PLEO</name>
<dbReference type="InterPro" id="IPR002155">
    <property type="entry name" value="Thiolase"/>
</dbReference>
<dbReference type="GO" id="GO:0010124">
    <property type="term" value="P:phenylacetate catabolic process"/>
    <property type="evidence" value="ECO:0007669"/>
    <property type="project" value="TreeGrafter"/>
</dbReference>
<comment type="similarity">
    <text evidence="3 9">Belongs to the thiolase-like superfamily. Thiolase family.</text>
</comment>
<dbReference type="Pfam" id="PF00108">
    <property type="entry name" value="Thiolase_N"/>
    <property type="match status" value="1"/>
</dbReference>
<evidence type="ECO:0000256" key="5">
    <source>
        <dbReference type="ARBA" id="ARBA00022958"/>
    </source>
</evidence>
<dbReference type="Gene3D" id="3.40.47.10">
    <property type="match status" value="2"/>
</dbReference>
<evidence type="ECO:0000256" key="7">
    <source>
        <dbReference type="ARBA" id="ARBA00047605"/>
    </source>
</evidence>
<accession>A0A6G1K5J2</accession>
<dbReference type="InterPro" id="IPR020613">
    <property type="entry name" value="Thiolase_CS"/>
</dbReference>
<dbReference type="InterPro" id="IPR016039">
    <property type="entry name" value="Thiolase-like"/>
</dbReference>